<sequence>MVLEASITEYDDFTVINKATLLMNLSDEVVFDLSIFDNQETVRKALAKKCYLPIYEWEMQDYLSGEEA</sequence>
<dbReference type="AlphaFoldDB" id="A0AAC8T988"/>
<dbReference type="Proteomes" id="UP000077465">
    <property type="component" value="Chromosome"/>
</dbReference>
<gene>
    <name evidence="1" type="ORF">AAX06_01240</name>
    <name evidence="2" type="ORF">AAX06_01710</name>
</gene>
<organism evidence="2 3">
    <name type="scientific">Moraxella bovoculi</name>
    <dbReference type="NCBI Taxonomy" id="386891"/>
    <lineage>
        <taxon>Bacteria</taxon>
        <taxon>Pseudomonadati</taxon>
        <taxon>Pseudomonadota</taxon>
        <taxon>Gammaproteobacteria</taxon>
        <taxon>Moraxellales</taxon>
        <taxon>Moraxellaceae</taxon>
        <taxon>Moraxella</taxon>
    </lineage>
</organism>
<accession>A0AAC8T988</accession>
<reference evidence="2 3" key="1">
    <citation type="submission" date="2015-05" db="EMBL/GenBank/DDBJ databases">
        <authorList>
            <person name="Dickey A."/>
            <person name="Clawson M."/>
            <person name="Bono J."/>
            <person name="Loy J.D."/>
        </authorList>
    </citation>
    <scope>NUCLEOTIDE SEQUENCE [LARGE SCALE GENOMIC DNA]</scope>
    <source>
        <strain evidence="2 3">22581</strain>
    </source>
</reference>
<proteinExistence type="predicted"/>
<evidence type="ECO:0000313" key="3">
    <source>
        <dbReference type="Proteomes" id="UP000077465"/>
    </source>
</evidence>
<dbReference type="EMBL" id="CP011376">
    <property type="protein sequence ID" value="AKG07101.1"/>
    <property type="molecule type" value="Genomic_DNA"/>
</dbReference>
<name>A0AAC8T988_9GAMM</name>
<evidence type="ECO:0000313" key="1">
    <source>
        <dbReference type="EMBL" id="AKG07034.1"/>
    </source>
</evidence>
<dbReference type="EMBL" id="CP011376">
    <property type="protein sequence ID" value="AKG07034.1"/>
    <property type="molecule type" value="Genomic_DNA"/>
</dbReference>
<protein>
    <submittedName>
        <fullName evidence="2">Uncharacterized protein</fullName>
    </submittedName>
</protein>
<evidence type="ECO:0000313" key="2">
    <source>
        <dbReference type="EMBL" id="AKG07101.1"/>
    </source>
</evidence>